<feature type="compositionally biased region" description="Polar residues" evidence="1">
    <location>
        <begin position="85"/>
        <end position="96"/>
    </location>
</feature>
<protein>
    <submittedName>
        <fullName evidence="2">Uncharacterized protein</fullName>
    </submittedName>
</protein>
<gene>
    <name evidence="2" type="ORF">CEXT_74581</name>
</gene>
<dbReference type="Proteomes" id="UP001054945">
    <property type="component" value="Unassembled WGS sequence"/>
</dbReference>
<evidence type="ECO:0000313" key="3">
    <source>
        <dbReference type="Proteomes" id="UP001054945"/>
    </source>
</evidence>
<keyword evidence="3" id="KW-1185">Reference proteome</keyword>
<name>A0AAV4T9N6_CAEEX</name>
<sequence length="96" mass="10843">MRVSTPRHTTSIKMAGKADFARSFAFENIYECGRLHTEEAAPPPLNSPFRSKLKMARAWLDILHGTIFVHNSGWNEDSPFKTSKRTQGGNYLSLSM</sequence>
<evidence type="ECO:0000256" key="1">
    <source>
        <dbReference type="SAM" id="MobiDB-lite"/>
    </source>
</evidence>
<dbReference type="EMBL" id="BPLR01010716">
    <property type="protein sequence ID" value="GIY41457.1"/>
    <property type="molecule type" value="Genomic_DNA"/>
</dbReference>
<reference evidence="2 3" key="1">
    <citation type="submission" date="2021-06" db="EMBL/GenBank/DDBJ databases">
        <title>Caerostris extrusa draft genome.</title>
        <authorList>
            <person name="Kono N."/>
            <person name="Arakawa K."/>
        </authorList>
    </citation>
    <scope>NUCLEOTIDE SEQUENCE [LARGE SCALE GENOMIC DNA]</scope>
</reference>
<proteinExistence type="predicted"/>
<evidence type="ECO:0000313" key="2">
    <source>
        <dbReference type="EMBL" id="GIY41457.1"/>
    </source>
</evidence>
<dbReference type="AlphaFoldDB" id="A0AAV4T9N6"/>
<comment type="caution">
    <text evidence="2">The sequence shown here is derived from an EMBL/GenBank/DDBJ whole genome shotgun (WGS) entry which is preliminary data.</text>
</comment>
<feature type="region of interest" description="Disordered" evidence="1">
    <location>
        <begin position="76"/>
        <end position="96"/>
    </location>
</feature>
<accession>A0AAV4T9N6</accession>
<organism evidence="2 3">
    <name type="scientific">Caerostris extrusa</name>
    <name type="common">Bark spider</name>
    <name type="synonym">Caerostris bankana</name>
    <dbReference type="NCBI Taxonomy" id="172846"/>
    <lineage>
        <taxon>Eukaryota</taxon>
        <taxon>Metazoa</taxon>
        <taxon>Ecdysozoa</taxon>
        <taxon>Arthropoda</taxon>
        <taxon>Chelicerata</taxon>
        <taxon>Arachnida</taxon>
        <taxon>Araneae</taxon>
        <taxon>Araneomorphae</taxon>
        <taxon>Entelegynae</taxon>
        <taxon>Araneoidea</taxon>
        <taxon>Araneidae</taxon>
        <taxon>Caerostris</taxon>
    </lineage>
</organism>